<feature type="transmembrane region" description="Helical" evidence="4">
    <location>
        <begin position="397"/>
        <end position="419"/>
    </location>
</feature>
<feature type="domain" description="Major facilitator superfamily (MFS) profile" evidence="5">
    <location>
        <begin position="242"/>
        <end position="441"/>
    </location>
</feature>
<keyword evidence="2 4" id="KW-1133">Transmembrane helix</keyword>
<evidence type="ECO:0000259" key="5">
    <source>
        <dbReference type="PROSITE" id="PS50850"/>
    </source>
</evidence>
<evidence type="ECO:0000256" key="4">
    <source>
        <dbReference type="SAM" id="Phobius"/>
    </source>
</evidence>
<dbReference type="SUPFAM" id="SSF103473">
    <property type="entry name" value="MFS general substrate transporter"/>
    <property type="match status" value="1"/>
</dbReference>
<keyword evidence="3 4" id="KW-0472">Membrane</keyword>
<feature type="transmembrane region" description="Helical" evidence="4">
    <location>
        <begin position="179"/>
        <end position="200"/>
    </location>
</feature>
<dbReference type="Proteomes" id="UP000054877">
    <property type="component" value="Unassembled WGS sequence"/>
</dbReference>
<feature type="transmembrane region" description="Helical" evidence="4">
    <location>
        <begin position="312"/>
        <end position="331"/>
    </location>
</feature>
<reference evidence="6 7" key="1">
    <citation type="submission" date="2015-11" db="EMBL/GenBank/DDBJ databases">
        <title>Genomic analysis of 38 Legionella species identifies large and diverse effector repertoires.</title>
        <authorList>
            <person name="Burstein D."/>
            <person name="Amaro F."/>
            <person name="Zusman T."/>
            <person name="Lifshitz Z."/>
            <person name="Cohen O."/>
            <person name="Gilbert J.A."/>
            <person name="Pupko T."/>
            <person name="Shuman H.A."/>
            <person name="Segal G."/>
        </authorList>
    </citation>
    <scope>NUCLEOTIDE SEQUENCE [LARGE SCALE GENOMIC DNA]</scope>
    <source>
        <strain evidence="6 7">Mt.St.Helens-9</strain>
    </source>
</reference>
<comment type="caution">
    <text evidence="6">The sequence shown here is derived from an EMBL/GenBank/DDBJ whole genome shotgun (WGS) entry which is preliminary data.</text>
</comment>
<name>A0A0W0YWM3_LEGSP</name>
<accession>A0A0W0YWM3</accession>
<feature type="transmembrane region" description="Helical" evidence="4">
    <location>
        <begin position="282"/>
        <end position="300"/>
    </location>
</feature>
<feature type="transmembrane region" description="Helical" evidence="4">
    <location>
        <begin position="206"/>
        <end position="228"/>
    </location>
</feature>
<feature type="transmembrane region" description="Helical" evidence="4">
    <location>
        <begin position="249"/>
        <end position="270"/>
    </location>
</feature>
<organism evidence="6 7">
    <name type="scientific">Legionella spiritensis</name>
    <dbReference type="NCBI Taxonomy" id="452"/>
    <lineage>
        <taxon>Bacteria</taxon>
        <taxon>Pseudomonadati</taxon>
        <taxon>Pseudomonadota</taxon>
        <taxon>Gammaproteobacteria</taxon>
        <taxon>Legionellales</taxon>
        <taxon>Legionellaceae</taxon>
        <taxon>Legionella</taxon>
    </lineage>
</organism>
<dbReference type="InterPro" id="IPR020846">
    <property type="entry name" value="MFS_dom"/>
</dbReference>
<gene>
    <name evidence="6" type="primary">ycaD</name>
    <name evidence="6" type="ORF">Lspi_2856</name>
</gene>
<feature type="transmembrane region" description="Helical" evidence="4">
    <location>
        <begin position="145"/>
        <end position="167"/>
    </location>
</feature>
<dbReference type="Pfam" id="PF07690">
    <property type="entry name" value="MFS_1"/>
    <property type="match status" value="1"/>
</dbReference>
<feature type="transmembrane region" description="Helical" evidence="4">
    <location>
        <begin position="369"/>
        <end position="391"/>
    </location>
</feature>
<protein>
    <submittedName>
        <fullName evidence="6">Putative MFS-type transporter YcaD</fullName>
    </submittedName>
</protein>
<dbReference type="PATRIC" id="fig|452.5.peg.3159"/>
<feature type="transmembrane region" description="Helical" evidence="4">
    <location>
        <begin position="54"/>
        <end position="78"/>
    </location>
</feature>
<dbReference type="EMBL" id="LNYX01000034">
    <property type="protein sequence ID" value="KTD61236.1"/>
    <property type="molecule type" value="Genomic_DNA"/>
</dbReference>
<feature type="transmembrane region" description="Helical" evidence="4">
    <location>
        <begin position="84"/>
        <end position="106"/>
    </location>
</feature>
<dbReference type="CDD" id="cd17477">
    <property type="entry name" value="MFS_YcaD_like"/>
    <property type="match status" value="1"/>
</dbReference>
<dbReference type="Gene3D" id="1.20.1250.20">
    <property type="entry name" value="MFS general substrate transporter like domains"/>
    <property type="match status" value="2"/>
</dbReference>
<dbReference type="GO" id="GO:0005886">
    <property type="term" value="C:plasma membrane"/>
    <property type="evidence" value="ECO:0007669"/>
    <property type="project" value="TreeGrafter"/>
</dbReference>
<sequence>MIEADFFILQNLIYCARNIINCCCHLFHKFGIICPLTFAAHFQVRANMLAYIRITFIPLLSLFIFLLGAGFFSTLLALKMTTNHASTMMIGSMTGVFYAGLVLGSLRVDRFILYLGHIRAYVLFSFLLAVTCLLHGIFYNLELWLFLRFVGGFATAGLFVVIESWLLSVSVPENRGQVLSLYMISLYGAQSFGQFFLNIGDPQTRLLFILASILCLLSVIPLYVSWVVPPKYDEPSTLCLGTIMRQSKAGLLGALSSGMIMGSIYGLMPTYLTHISGSKADVAKYMFAIIFGGMLLQYPIGNLSDRMARRLVLMLICLATVTTCLAVMAIHNTASPAFFFLMILLGGLTFTLYPVSVSYACDFLDRRDIVVGTQGLLLAYSIGAMIGPFIAPMFMQALGHTGLFIYFCAVSILVMPFFIPRRILPKTSLDNDERSALQEAS</sequence>
<feature type="transmembrane region" description="Helical" evidence="4">
    <location>
        <begin position="118"/>
        <end position="139"/>
    </location>
</feature>
<evidence type="ECO:0000313" key="6">
    <source>
        <dbReference type="EMBL" id="KTD61236.1"/>
    </source>
</evidence>
<dbReference type="STRING" id="452.Lspi_2856"/>
<proteinExistence type="predicted"/>
<feature type="transmembrane region" description="Helical" evidence="4">
    <location>
        <begin position="337"/>
        <end position="357"/>
    </location>
</feature>
<evidence type="ECO:0000256" key="2">
    <source>
        <dbReference type="ARBA" id="ARBA00022989"/>
    </source>
</evidence>
<evidence type="ECO:0000256" key="1">
    <source>
        <dbReference type="ARBA" id="ARBA00022692"/>
    </source>
</evidence>
<dbReference type="GO" id="GO:0022857">
    <property type="term" value="F:transmembrane transporter activity"/>
    <property type="evidence" value="ECO:0007669"/>
    <property type="project" value="InterPro"/>
</dbReference>
<dbReference type="AlphaFoldDB" id="A0A0W0YWM3"/>
<dbReference type="InterPro" id="IPR011701">
    <property type="entry name" value="MFS"/>
</dbReference>
<dbReference type="PANTHER" id="PTHR23521">
    <property type="entry name" value="TRANSPORTER MFS SUPERFAMILY"/>
    <property type="match status" value="1"/>
</dbReference>
<dbReference type="PANTHER" id="PTHR23521:SF3">
    <property type="entry name" value="MFS TRANSPORTER"/>
    <property type="match status" value="1"/>
</dbReference>
<evidence type="ECO:0000313" key="7">
    <source>
        <dbReference type="Proteomes" id="UP000054877"/>
    </source>
</evidence>
<dbReference type="InterPro" id="IPR047200">
    <property type="entry name" value="MFS_YcaD-like"/>
</dbReference>
<evidence type="ECO:0000256" key="3">
    <source>
        <dbReference type="ARBA" id="ARBA00023136"/>
    </source>
</evidence>
<keyword evidence="7" id="KW-1185">Reference proteome</keyword>
<dbReference type="InterPro" id="IPR036259">
    <property type="entry name" value="MFS_trans_sf"/>
</dbReference>
<dbReference type="PROSITE" id="PS50850">
    <property type="entry name" value="MFS"/>
    <property type="match status" value="1"/>
</dbReference>
<keyword evidence="1 4" id="KW-0812">Transmembrane</keyword>